<evidence type="ECO:0000256" key="1">
    <source>
        <dbReference type="SAM" id="Coils"/>
    </source>
</evidence>
<dbReference type="InterPro" id="IPR021109">
    <property type="entry name" value="Peptidase_aspartic_dom_sf"/>
</dbReference>
<sequence length="687" mass="78014">MDWKFVGTGSIDVMMKEKMCPGMVDTGAKMNIINVETVVKLGLEVDENDCGFLNGASGKTGYNGVASNVVIEIGRVKRGGSAGPSGPTLRKGGQMRDQKVSRNLEELPIYRAGDSLRVFLRDLEEYAFRKEWGDREKLANVTGAGMYKKRIEGVVAGCTRWRICKMRLWKEMGVFPMDYVEDDLRFDETNVEDFIDSLQLAARRDQTRKERLQERELWIGRKMDESQRKEAEDEKEDDVPLKRLKNKARVAPKSSDKGSDQAKRDEHEEMKETERRKRIMGASAAPRERRIGEKIPAEIGRKEVQEKGSEKAGGSKETGEVSIGDKEGKEGEKGEKEGKLRRAKEVEAEVGKRRAEGGESSQLRKEVEEGQYDDLPVNSTWDVRFEGMLLSELVVSSKHSENLQKMMEVHEMLDEKCTKLFEDYAEIVGKMGRMEKEDEVKEVGENLDTVGKGLQADLKGNTELFTQGFLDYIPGLLKEMSRLRKKEEERDTQVAKLVGDMEGMRKEVEELKKGKEELQKQVRQLRAALTMKGRELEDEAAARGRVEKMVEDLCFEVSAQGVDMDTEISERKKLRQEWEKIWGEILKGMGGLKLSHQGKEKETTEMVERNEGEGKWVQTEERREESPGPEREVSESVAMPLPTQGKKQREFELGSPEGTEDQAETSGQTDMKKIKPNMVGKTCFFCT</sequence>
<accession>A0A388K1Z9</accession>
<feature type="compositionally biased region" description="Basic and acidic residues" evidence="2">
    <location>
        <begin position="597"/>
        <end position="634"/>
    </location>
</feature>
<evidence type="ECO:0000313" key="3">
    <source>
        <dbReference type="EMBL" id="GBG64080.1"/>
    </source>
</evidence>
<dbReference type="Proteomes" id="UP000265515">
    <property type="component" value="Unassembled WGS sequence"/>
</dbReference>
<dbReference type="EMBL" id="BFEA01000046">
    <property type="protein sequence ID" value="GBG64080.1"/>
    <property type="molecule type" value="Genomic_DNA"/>
</dbReference>
<feature type="compositionally biased region" description="Basic and acidic residues" evidence="2">
    <location>
        <begin position="286"/>
        <end position="368"/>
    </location>
</feature>
<keyword evidence="1" id="KW-0175">Coiled coil</keyword>
<keyword evidence="4" id="KW-1185">Reference proteome</keyword>
<gene>
    <name evidence="3" type="ORF">CBR_g40528</name>
</gene>
<dbReference type="Gene3D" id="2.40.70.10">
    <property type="entry name" value="Acid Proteases"/>
    <property type="match status" value="1"/>
</dbReference>
<dbReference type="Gramene" id="GBG64080">
    <property type="protein sequence ID" value="GBG64080"/>
    <property type="gene ID" value="CBR_g40528"/>
</dbReference>
<evidence type="ECO:0000256" key="2">
    <source>
        <dbReference type="SAM" id="MobiDB-lite"/>
    </source>
</evidence>
<feature type="region of interest" description="Disordered" evidence="2">
    <location>
        <begin position="593"/>
        <end position="673"/>
    </location>
</feature>
<dbReference type="AlphaFoldDB" id="A0A388K1Z9"/>
<name>A0A388K1Z9_CHABU</name>
<organism evidence="3 4">
    <name type="scientific">Chara braunii</name>
    <name type="common">Braun's stonewort</name>
    <dbReference type="NCBI Taxonomy" id="69332"/>
    <lineage>
        <taxon>Eukaryota</taxon>
        <taxon>Viridiplantae</taxon>
        <taxon>Streptophyta</taxon>
        <taxon>Charophyceae</taxon>
        <taxon>Charales</taxon>
        <taxon>Characeae</taxon>
        <taxon>Chara</taxon>
    </lineage>
</organism>
<evidence type="ECO:0008006" key="5">
    <source>
        <dbReference type="Google" id="ProtNLM"/>
    </source>
</evidence>
<evidence type="ECO:0000313" key="4">
    <source>
        <dbReference type="Proteomes" id="UP000265515"/>
    </source>
</evidence>
<protein>
    <recommendedName>
        <fullName evidence="5">Peptidase A2 domain-containing protein</fullName>
    </recommendedName>
</protein>
<feature type="compositionally biased region" description="Basic and acidic residues" evidence="2">
    <location>
        <begin position="254"/>
        <end position="275"/>
    </location>
</feature>
<feature type="region of interest" description="Disordered" evidence="2">
    <location>
        <begin position="224"/>
        <end position="368"/>
    </location>
</feature>
<feature type="region of interest" description="Disordered" evidence="2">
    <location>
        <begin position="78"/>
        <end position="97"/>
    </location>
</feature>
<proteinExistence type="predicted"/>
<reference evidence="3 4" key="1">
    <citation type="journal article" date="2018" name="Cell">
        <title>The Chara Genome: Secondary Complexity and Implications for Plant Terrestrialization.</title>
        <authorList>
            <person name="Nishiyama T."/>
            <person name="Sakayama H."/>
            <person name="Vries J.D."/>
            <person name="Buschmann H."/>
            <person name="Saint-Marcoux D."/>
            <person name="Ullrich K.K."/>
            <person name="Haas F.B."/>
            <person name="Vanderstraeten L."/>
            <person name="Becker D."/>
            <person name="Lang D."/>
            <person name="Vosolsobe S."/>
            <person name="Rombauts S."/>
            <person name="Wilhelmsson P.K.I."/>
            <person name="Janitza P."/>
            <person name="Kern R."/>
            <person name="Heyl A."/>
            <person name="Rumpler F."/>
            <person name="Villalobos L.I.A.C."/>
            <person name="Clay J.M."/>
            <person name="Skokan R."/>
            <person name="Toyoda A."/>
            <person name="Suzuki Y."/>
            <person name="Kagoshima H."/>
            <person name="Schijlen E."/>
            <person name="Tajeshwar N."/>
            <person name="Catarino B."/>
            <person name="Hetherington A.J."/>
            <person name="Saltykova A."/>
            <person name="Bonnot C."/>
            <person name="Breuninger H."/>
            <person name="Symeonidi A."/>
            <person name="Radhakrishnan G.V."/>
            <person name="Van Nieuwerburgh F."/>
            <person name="Deforce D."/>
            <person name="Chang C."/>
            <person name="Karol K.G."/>
            <person name="Hedrich R."/>
            <person name="Ulvskov P."/>
            <person name="Glockner G."/>
            <person name="Delwiche C.F."/>
            <person name="Petrasek J."/>
            <person name="Van de Peer Y."/>
            <person name="Friml J."/>
            <person name="Beilby M."/>
            <person name="Dolan L."/>
            <person name="Kohara Y."/>
            <person name="Sugano S."/>
            <person name="Fujiyama A."/>
            <person name="Delaux P.-M."/>
            <person name="Quint M."/>
            <person name="TheiBen G."/>
            <person name="Hagemann M."/>
            <person name="Harholt J."/>
            <person name="Dunand C."/>
            <person name="Zachgo S."/>
            <person name="Langdale J."/>
            <person name="Maumus F."/>
            <person name="Straeten D.V.D."/>
            <person name="Gould S.B."/>
            <person name="Rensing S.A."/>
        </authorList>
    </citation>
    <scope>NUCLEOTIDE SEQUENCE [LARGE SCALE GENOMIC DNA]</scope>
    <source>
        <strain evidence="3 4">S276</strain>
    </source>
</reference>
<feature type="coiled-coil region" evidence="1">
    <location>
        <begin position="501"/>
        <end position="535"/>
    </location>
</feature>
<comment type="caution">
    <text evidence="3">The sequence shown here is derived from an EMBL/GenBank/DDBJ whole genome shotgun (WGS) entry which is preliminary data.</text>
</comment>